<keyword evidence="2" id="KW-0347">Helicase</keyword>
<evidence type="ECO:0000313" key="3">
    <source>
        <dbReference type="Proteomes" id="UP001281447"/>
    </source>
</evidence>
<dbReference type="InterPro" id="IPR006555">
    <property type="entry name" value="ATP-dep_Helicase_C"/>
</dbReference>
<sequence>MNGSFSFMRQRLGLPKEAVDTKVIPSPFSYKDQVQLFIPNDFPDIRFGNQEEFIAATCEAILSLAEITKGRMLVLFTSYEMLRKAHQLLKEAILEQEFILIAQGITSGSRARLKKNFQSFDKAILLGTNSFLGRSGHSRARFILSGHRTFAF</sequence>
<dbReference type="Pfam" id="PF13307">
    <property type="entry name" value="Helicase_C_2"/>
    <property type="match status" value="1"/>
</dbReference>
<dbReference type="EMBL" id="JAWDIP010000004">
    <property type="protein sequence ID" value="MDY0396581.1"/>
    <property type="molecule type" value="Genomic_DNA"/>
</dbReference>
<reference evidence="2 3" key="1">
    <citation type="submission" date="2023-10" db="EMBL/GenBank/DDBJ databases">
        <title>Virgibacillus halophilus 5B73C genome.</title>
        <authorList>
            <person name="Miliotis G."/>
            <person name="Sengupta P."/>
            <person name="Hameed A."/>
            <person name="Chuvochina M."/>
            <person name="Mcdonagh F."/>
            <person name="Simpson A.C."/>
            <person name="Singh N.K."/>
            <person name="Rekha P.D."/>
            <person name="Raman K."/>
            <person name="Hugenholtz P."/>
            <person name="Venkateswaran K."/>
        </authorList>
    </citation>
    <scope>NUCLEOTIDE SEQUENCE [LARGE SCALE GENOMIC DNA]</scope>
    <source>
        <strain evidence="2 3">5B73C</strain>
    </source>
</reference>
<protein>
    <submittedName>
        <fullName evidence="2">Helicase C-terminal domain-containing protein</fullName>
    </submittedName>
</protein>
<dbReference type="InterPro" id="IPR027417">
    <property type="entry name" value="P-loop_NTPase"/>
</dbReference>
<accession>A0ABU5CCJ6</accession>
<keyword evidence="2" id="KW-0378">Hydrolase</keyword>
<feature type="domain" description="ATP-dependent helicase C-terminal" evidence="1">
    <location>
        <begin position="61"/>
        <end position="130"/>
    </location>
</feature>
<keyword evidence="3" id="KW-1185">Reference proteome</keyword>
<organism evidence="2 3">
    <name type="scientific">Tigheibacillus halophilus</name>
    <dbReference type="NCBI Taxonomy" id="361280"/>
    <lineage>
        <taxon>Bacteria</taxon>
        <taxon>Bacillati</taxon>
        <taxon>Bacillota</taxon>
        <taxon>Bacilli</taxon>
        <taxon>Bacillales</taxon>
        <taxon>Bacillaceae</taxon>
        <taxon>Tigheibacillus</taxon>
    </lineage>
</organism>
<keyword evidence="2" id="KW-0067">ATP-binding</keyword>
<dbReference type="GO" id="GO:0004386">
    <property type="term" value="F:helicase activity"/>
    <property type="evidence" value="ECO:0007669"/>
    <property type="project" value="UniProtKB-KW"/>
</dbReference>
<name>A0ABU5CCJ6_9BACI</name>
<evidence type="ECO:0000313" key="2">
    <source>
        <dbReference type="EMBL" id="MDY0396581.1"/>
    </source>
</evidence>
<proteinExistence type="predicted"/>
<comment type="caution">
    <text evidence="2">The sequence shown here is derived from an EMBL/GenBank/DDBJ whole genome shotgun (WGS) entry which is preliminary data.</text>
</comment>
<dbReference type="Gene3D" id="3.40.50.300">
    <property type="entry name" value="P-loop containing nucleotide triphosphate hydrolases"/>
    <property type="match status" value="1"/>
</dbReference>
<keyword evidence="2" id="KW-0547">Nucleotide-binding</keyword>
<evidence type="ECO:0000259" key="1">
    <source>
        <dbReference type="Pfam" id="PF13307"/>
    </source>
</evidence>
<dbReference type="Proteomes" id="UP001281447">
    <property type="component" value="Unassembled WGS sequence"/>
</dbReference>
<gene>
    <name evidence="2" type="ORF">RWE15_22595</name>
</gene>